<proteinExistence type="predicted"/>
<evidence type="ECO:0000256" key="5">
    <source>
        <dbReference type="ARBA" id="ARBA00022692"/>
    </source>
</evidence>
<evidence type="ECO:0000256" key="4">
    <source>
        <dbReference type="ARBA" id="ARBA00022679"/>
    </source>
</evidence>
<dbReference type="EMBL" id="AHBZ03000012">
    <property type="protein sequence ID" value="KAF7775579.1"/>
    <property type="molecule type" value="Genomic_DNA"/>
</dbReference>
<keyword evidence="6" id="KW-1133">Transmembrane helix</keyword>
<evidence type="ECO:0000313" key="9">
    <source>
        <dbReference type="EMBL" id="KAF7775579.1"/>
    </source>
</evidence>
<sequence>MEKIILYGLGSGGKCAFDMLSTDKNIDIVAICDSFSDEKREYMGVPIIPPHELSRYIFSRIVITSIYVTEIMAVLRNEDINEDVITVYQAPKILADYFIFQVEKWLSAHGEHTDLIKQSVHLAQKPPELFPYERWKNIYSYLVANGMFRDCSNSRVKLQKSLLASPVNDRDTYMQQFLCLLDKGDYAAAQRKLDSMRHLFPDKDIDSIYMKSLLQLYIGGSYNRQYIAELLNIKDEQFFELVKGKSIAIVGPCISNEKLGKEIDSHDLVIRMLPSLKDNSDSQEIGSKTNIVYLSAYRLEMMKAEDKELLRLKDIFYVFELQKEESEFESIHNGKSRTMLFEAKMKLFNGFPTFLQRILIDLLTMQAKSVKIFNFDFYTTKAAYKSSYSSFSDSEKLAGIGDNLLLNHAVFHDIASQQVFCKRLLENGLVEADTKTREVLKLGIDEYFDKLHLAFN</sequence>
<comment type="subcellular location">
    <subcellularLocation>
        <location evidence="2">Endomembrane system</location>
    </subcellularLocation>
    <subcellularLocation>
        <location evidence="1">Membrane</location>
        <topology evidence="1">Single-pass membrane protein</topology>
    </subcellularLocation>
</comment>
<keyword evidence="7" id="KW-0472">Membrane</keyword>
<gene>
    <name evidence="9" type="ORF">PCIT_a1795</name>
</gene>
<dbReference type="Gene3D" id="3.40.50.720">
    <property type="entry name" value="NAD(P)-binding Rossmann-like Domain"/>
    <property type="match status" value="1"/>
</dbReference>
<organism evidence="9 10">
    <name type="scientific">Pseudoalteromonas citrea</name>
    <dbReference type="NCBI Taxonomy" id="43655"/>
    <lineage>
        <taxon>Bacteria</taxon>
        <taxon>Pseudomonadati</taxon>
        <taxon>Pseudomonadota</taxon>
        <taxon>Gammaproteobacteria</taxon>
        <taxon>Alteromonadales</taxon>
        <taxon>Pseudoalteromonadaceae</taxon>
        <taxon>Pseudoalteromonas</taxon>
    </lineage>
</organism>
<evidence type="ECO:0000256" key="7">
    <source>
        <dbReference type="ARBA" id="ARBA00023136"/>
    </source>
</evidence>
<accession>A0AAD4AMX6</accession>
<dbReference type="GO" id="GO:0016020">
    <property type="term" value="C:membrane"/>
    <property type="evidence" value="ECO:0007669"/>
    <property type="project" value="UniProtKB-SubCell"/>
</dbReference>
<dbReference type="InterPro" id="IPR038578">
    <property type="entry name" value="GT29-like_sf"/>
</dbReference>
<dbReference type="RefSeq" id="WP_040697989.1">
    <property type="nucleotide sequence ID" value="NZ_AHBZ03000012.1"/>
</dbReference>
<dbReference type="Proteomes" id="UP000016487">
    <property type="component" value="Unassembled WGS sequence"/>
</dbReference>
<reference evidence="9" key="2">
    <citation type="submission" date="2015-03" db="EMBL/GenBank/DDBJ databases">
        <title>Genome sequence of Pseudoalteromonas citrea.</title>
        <authorList>
            <person name="Xie B.-B."/>
            <person name="Rong J.-C."/>
            <person name="Qin Q.-L."/>
            <person name="Zhang Y.-Z."/>
        </authorList>
    </citation>
    <scope>NUCLEOTIDE SEQUENCE</scope>
    <source>
        <strain evidence="9">DSM 8771</strain>
    </source>
</reference>
<keyword evidence="5" id="KW-0812">Transmembrane</keyword>
<dbReference type="Pfam" id="PF00777">
    <property type="entry name" value="Glyco_transf_29"/>
    <property type="match status" value="1"/>
</dbReference>
<evidence type="ECO:0000256" key="8">
    <source>
        <dbReference type="ARBA" id="ARBA00023180"/>
    </source>
</evidence>
<dbReference type="AlphaFoldDB" id="A0AAD4AMX6"/>
<dbReference type="GO" id="GO:0008373">
    <property type="term" value="F:sialyltransferase activity"/>
    <property type="evidence" value="ECO:0007669"/>
    <property type="project" value="InterPro"/>
</dbReference>
<keyword evidence="4" id="KW-0808">Transferase</keyword>
<dbReference type="GO" id="GO:0012505">
    <property type="term" value="C:endomembrane system"/>
    <property type="evidence" value="ECO:0007669"/>
    <property type="project" value="UniProtKB-SubCell"/>
</dbReference>
<name>A0AAD4AMX6_9GAMM</name>
<dbReference type="Gene3D" id="3.90.1480.20">
    <property type="entry name" value="Glycosyl transferase family 29"/>
    <property type="match status" value="1"/>
</dbReference>
<evidence type="ECO:0000313" key="10">
    <source>
        <dbReference type="Proteomes" id="UP000016487"/>
    </source>
</evidence>
<protein>
    <submittedName>
        <fullName evidence="9">Uncharacterized protein</fullName>
    </submittedName>
</protein>
<evidence type="ECO:0000256" key="3">
    <source>
        <dbReference type="ARBA" id="ARBA00022676"/>
    </source>
</evidence>
<evidence type="ECO:0000256" key="1">
    <source>
        <dbReference type="ARBA" id="ARBA00004167"/>
    </source>
</evidence>
<reference evidence="9" key="1">
    <citation type="journal article" date="2012" name="J. Bacteriol.">
        <title>Genome sequences of type strains of seven species of the marine bacterium Pseudoalteromonas.</title>
        <authorList>
            <person name="Xie B.B."/>
            <person name="Shu Y.L."/>
            <person name="Qin Q.L."/>
            <person name="Rong J.C."/>
            <person name="Zhang X.Y."/>
            <person name="Chen X.L."/>
            <person name="Shi M."/>
            <person name="He H.L."/>
            <person name="Zhou B.C."/>
            <person name="Zhang Y.Z."/>
        </authorList>
    </citation>
    <scope>NUCLEOTIDE SEQUENCE</scope>
    <source>
        <strain evidence="9">DSM 8771</strain>
    </source>
</reference>
<dbReference type="InterPro" id="IPR001675">
    <property type="entry name" value="Glyco_trans_29"/>
</dbReference>
<keyword evidence="8" id="KW-0325">Glycoprotein</keyword>
<evidence type="ECO:0000256" key="2">
    <source>
        <dbReference type="ARBA" id="ARBA00004308"/>
    </source>
</evidence>
<evidence type="ECO:0000256" key="6">
    <source>
        <dbReference type="ARBA" id="ARBA00022989"/>
    </source>
</evidence>
<keyword evidence="3" id="KW-0328">Glycosyltransferase</keyword>
<comment type="caution">
    <text evidence="9">The sequence shown here is derived from an EMBL/GenBank/DDBJ whole genome shotgun (WGS) entry which is preliminary data.</text>
</comment>